<dbReference type="InterPro" id="IPR000587">
    <property type="entry name" value="Creatinase_N"/>
</dbReference>
<dbReference type="InterPro" id="IPR000994">
    <property type="entry name" value="Pept_M24"/>
</dbReference>
<keyword evidence="3" id="KW-0614">Plasmid</keyword>
<dbReference type="InterPro" id="IPR036005">
    <property type="entry name" value="Creatinase/aminopeptidase-like"/>
</dbReference>
<dbReference type="PANTHER" id="PTHR46112:SF2">
    <property type="entry name" value="XAA-PRO AMINOPEPTIDASE P-RELATED"/>
    <property type="match status" value="1"/>
</dbReference>
<dbReference type="eggNOG" id="COG0006">
    <property type="taxonomic scope" value="Bacteria"/>
</dbReference>
<dbReference type="Gene3D" id="3.40.350.10">
    <property type="entry name" value="Creatinase/prolidase N-terminal domain"/>
    <property type="match status" value="1"/>
</dbReference>
<dbReference type="Pfam" id="PF00557">
    <property type="entry name" value="Peptidase_M24"/>
    <property type="match status" value="1"/>
</dbReference>
<reference evidence="3 4" key="1">
    <citation type="journal article" date="2006" name="PLoS Genet.">
        <title>Secrets of soil survival revealed by the genome sequence of Arthrobacter aurescens TC1.</title>
        <authorList>
            <person name="Mongodin E.F."/>
            <person name="Shapir N."/>
            <person name="Daugherty S.C."/>
            <person name="DeBoy R.T."/>
            <person name="Emerson J.B."/>
            <person name="Shvartzbeyn A."/>
            <person name="Radune D."/>
            <person name="Vamathevan J."/>
            <person name="Riggs F."/>
            <person name="Grinberg V."/>
            <person name="Khouri H."/>
            <person name="Wackett L.P."/>
            <person name="Nelson K.E."/>
            <person name="Sadowsky M.J."/>
        </authorList>
    </citation>
    <scope>NUCLEOTIDE SEQUENCE [LARGE SCALE GENOMIC DNA]</scope>
    <source>
        <strain evidence="3 4">TC1</strain>
    </source>
</reference>
<dbReference type="Gene3D" id="3.90.230.10">
    <property type="entry name" value="Creatinase/methionine aminopeptidase superfamily"/>
    <property type="match status" value="1"/>
</dbReference>
<dbReference type="Pfam" id="PF01321">
    <property type="entry name" value="Creatinase_N"/>
    <property type="match status" value="1"/>
</dbReference>
<dbReference type="KEGG" id="aau:AAur_pTC20178"/>
<protein>
    <submittedName>
        <fullName evidence="3">Xaa-pro dipeptidase (M23 metallopeptidase family)</fullName>
    </submittedName>
</protein>
<dbReference type="InterPro" id="IPR029149">
    <property type="entry name" value="Creatin/AminoP/Spt16_N"/>
</dbReference>
<feature type="domain" description="Peptidase M24" evidence="1">
    <location>
        <begin position="161"/>
        <end position="368"/>
    </location>
</feature>
<dbReference type="SUPFAM" id="SSF55920">
    <property type="entry name" value="Creatinase/aminopeptidase"/>
    <property type="match status" value="1"/>
</dbReference>
<feature type="domain" description="Creatinase N-terminal" evidence="2">
    <location>
        <begin position="13"/>
        <end position="152"/>
    </location>
</feature>
<gene>
    <name evidence="3" type="ordered locus">AAur_pTC20178</name>
</gene>
<evidence type="ECO:0000259" key="2">
    <source>
        <dbReference type="Pfam" id="PF01321"/>
    </source>
</evidence>
<sequence>MQINFTREEFAGRQLRVREELARRGLDGLLVFRIEDQHWLCGLDTTGFTIFHAMFIGVNGELTHLSRSADLASIAYSSLCADVRLWDEAYGTTRAAGIKGMLKSHGMQGRRIGIQLDTFGMLPDLYNELQSTLDGWCELVEASDIVRVLRLVKSKQELVYMRRAGQILSLANDAAVSLTVPGAFEGDIVAEFNRSVLSNDGDICSEPNWPMGSGQKALLVRHATGRGFVGENDQVTFEPGAAYRHYNVANMFTVLTGPNVDQRHLDMHAACIDALSEVQATIRPGNTFGDLFAAHKRILTKHGYGHAILRGCGYPMGAMWPPTWMEKPMIVENDPLVLAEDMTIFTHMILTDQAAGLTMSLGETVAVTSNGPEILSAVSRTPIIKGV</sequence>
<dbReference type="AlphaFoldDB" id="A1RDL7"/>
<evidence type="ECO:0000313" key="3">
    <source>
        <dbReference type="EMBL" id="ABM10638.1"/>
    </source>
</evidence>
<dbReference type="HOGENOM" id="CLU_017266_3_1_11"/>
<keyword evidence="4" id="KW-1185">Reference proteome</keyword>
<organism evidence="3 4">
    <name type="scientific">Paenarthrobacter aurescens (strain TC1)</name>
    <dbReference type="NCBI Taxonomy" id="290340"/>
    <lineage>
        <taxon>Bacteria</taxon>
        <taxon>Bacillati</taxon>
        <taxon>Actinomycetota</taxon>
        <taxon>Actinomycetes</taxon>
        <taxon>Micrococcales</taxon>
        <taxon>Micrococcaceae</taxon>
        <taxon>Paenarthrobacter</taxon>
    </lineage>
</organism>
<dbReference type="Proteomes" id="UP000000637">
    <property type="component" value="Plasmid pTC2"/>
</dbReference>
<dbReference type="PANTHER" id="PTHR46112">
    <property type="entry name" value="AMINOPEPTIDASE"/>
    <property type="match status" value="1"/>
</dbReference>
<dbReference type="CDD" id="cd01066">
    <property type="entry name" value="APP_MetAP"/>
    <property type="match status" value="1"/>
</dbReference>
<dbReference type="EMBL" id="CP000476">
    <property type="protein sequence ID" value="ABM10638.1"/>
    <property type="molecule type" value="Genomic_DNA"/>
</dbReference>
<dbReference type="InterPro" id="IPR050659">
    <property type="entry name" value="Peptidase_M24B"/>
</dbReference>
<dbReference type="SUPFAM" id="SSF53092">
    <property type="entry name" value="Creatinase/prolidase N-terminal domain"/>
    <property type="match status" value="1"/>
</dbReference>
<accession>A1RDL7</accession>
<name>A1RDL7_PAEAT</name>
<evidence type="ECO:0000259" key="1">
    <source>
        <dbReference type="Pfam" id="PF00557"/>
    </source>
</evidence>
<evidence type="ECO:0000313" key="4">
    <source>
        <dbReference type="Proteomes" id="UP000000637"/>
    </source>
</evidence>
<proteinExistence type="predicted"/>
<geneLocation type="plasmid" evidence="3 4">
    <name>pTC2</name>
</geneLocation>